<keyword evidence="2" id="KW-0175">Coiled coil</keyword>
<evidence type="ECO:0000313" key="5">
    <source>
        <dbReference type="Proteomes" id="UP001314263"/>
    </source>
</evidence>
<proteinExistence type="predicted"/>
<dbReference type="SUPFAM" id="SSF46565">
    <property type="entry name" value="Chaperone J-domain"/>
    <property type="match status" value="1"/>
</dbReference>
<keyword evidence="1" id="KW-0143">Chaperone</keyword>
<organism evidence="4 5">
    <name type="scientific">Coccomyxa viridis</name>
    <dbReference type="NCBI Taxonomy" id="1274662"/>
    <lineage>
        <taxon>Eukaryota</taxon>
        <taxon>Viridiplantae</taxon>
        <taxon>Chlorophyta</taxon>
        <taxon>core chlorophytes</taxon>
        <taxon>Trebouxiophyceae</taxon>
        <taxon>Trebouxiophyceae incertae sedis</taxon>
        <taxon>Coccomyxaceae</taxon>
        <taxon>Coccomyxa</taxon>
    </lineage>
</organism>
<dbReference type="GO" id="GO:0036503">
    <property type="term" value="P:ERAD pathway"/>
    <property type="evidence" value="ECO:0007669"/>
    <property type="project" value="TreeGrafter"/>
</dbReference>
<dbReference type="GO" id="GO:0051787">
    <property type="term" value="F:misfolded protein binding"/>
    <property type="evidence" value="ECO:0007669"/>
    <property type="project" value="TreeGrafter"/>
</dbReference>
<evidence type="ECO:0000256" key="2">
    <source>
        <dbReference type="SAM" id="Coils"/>
    </source>
</evidence>
<feature type="coiled-coil region" evidence="2">
    <location>
        <begin position="61"/>
        <end position="95"/>
    </location>
</feature>
<dbReference type="CDD" id="cd06257">
    <property type="entry name" value="DnaJ"/>
    <property type="match status" value="1"/>
</dbReference>
<dbReference type="PANTHER" id="PTHR44360:SF1">
    <property type="entry name" value="DNAJ HOMOLOG SUBFAMILY B MEMBER 9"/>
    <property type="match status" value="1"/>
</dbReference>
<accession>A0AAV1I4Y7</accession>
<dbReference type="Pfam" id="PF00226">
    <property type="entry name" value="DnaJ"/>
    <property type="match status" value="1"/>
</dbReference>
<dbReference type="Proteomes" id="UP001314263">
    <property type="component" value="Unassembled WGS sequence"/>
</dbReference>
<dbReference type="PRINTS" id="PR00625">
    <property type="entry name" value="JDOMAIN"/>
</dbReference>
<keyword evidence="5" id="KW-1185">Reference proteome</keyword>
<dbReference type="Gene3D" id="1.10.287.110">
    <property type="entry name" value="DnaJ domain"/>
    <property type="match status" value="1"/>
</dbReference>
<evidence type="ECO:0000313" key="4">
    <source>
        <dbReference type="EMBL" id="CAK0777590.1"/>
    </source>
</evidence>
<dbReference type="EMBL" id="CAUYUE010000005">
    <property type="protein sequence ID" value="CAK0777590.1"/>
    <property type="molecule type" value="Genomic_DNA"/>
</dbReference>
<comment type="caution">
    <text evidence="4">The sequence shown here is derived from an EMBL/GenBank/DDBJ whole genome shotgun (WGS) entry which is preliminary data.</text>
</comment>
<evidence type="ECO:0000256" key="1">
    <source>
        <dbReference type="ARBA" id="ARBA00023186"/>
    </source>
</evidence>
<dbReference type="SMART" id="SM00271">
    <property type="entry name" value="DnaJ"/>
    <property type="match status" value="1"/>
</dbReference>
<dbReference type="AlphaFoldDB" id="A0AAV1I4Y7"/>
<dbReference type="GO" id="GO:0005783">
    <property type="term" value="C:endoplasmic reticulum"/>
    <property type="evidence" value="ECO:0007669"/>
    <property type="project" value="TreeGrafter"/>
</dbReference>
<sequence>MGNVESYLTDGMQVEQRQVPVRNTVTRRCAARPARQPQVGDAVRPVKTIATASQSKTPWNYYTAESKLDKFEEENQRLEEALKRLRQRRLLAFQQELAEFERSNDPFSILGIEATDDADAIKRAYKRQSLRYHPDKGGSEEQFAMITRAYVYIMKKLDRLQYKLATDSNMKSSAQEFVQEQERQPRENIYVDRMKFDPKVFNRVFDDNKMADVNDDGYADIMTSGPRSERDVEVENVFNGKFNREVFQSEFEERKHADQSADIVVYEEPKPLVSSGLNYYELGVDRVGDYGKPDRLNTEFSDYKLAHGRGSKLINPADVQHTVHRSVEDLKVARKQIKHDLSPEEEHLLRTRRQREELEEAARQLRVSEQDALASQHYERMNKVFIQG</sequence>
<protein>
    <recommendedName>
        <fullName evidence="3">J domain-containing protein</fullName>
    </recommendedName>
</protein>
<dbReference type="PANTHER" id="PTHR44360">
    <property type="entry name" value="DNAJ HOMOLOG SUBFAMILY B MEMBER 9"/>
    <property type="match status" value="1"/>
</dbReference>
<evidence type="ECO:0000259" key="3">
    <source>
        <dbReference type="PROSITE" id="PS50076"/>
    </source>
</evidence>
<feature type="domain" description="J" evidence="3">
    <location>
        <begin position="105"/>
        <end position="166"/>
    </location>
</feature>
<name>A0AAV1I4Y7_9CHLO</name>
<dbReference type="GO" id="GO:0051087">
    <property type="term" value="F:protein-folding chaperone binding"/>
    <property type="evidence" value="ECO:0007669"/>
    <property type="project" value="TreeGrafter"/>
</dbReference>
<dbReference type="InterPro" id="IPR036869">
    <property type="entry name" value="J_dom_sf"/>
</dbReference>
<reference evidence="4 5" key="1">
    <citation type="submission" date="2023-10" db="EMBL/GenBank/DDBJ databases">
        <authorList>
            <person name="Maclean D."/>
            <person name="Macfadyen A."/>
        </authorList>
    </citation>
    <scope>NUCLEOTIDE SEQUENCE [LARGE SCALE GENOMIC DNA]</scope>
</reference>
<gene>
    <name evidence="4" type="ORF">CVIRNUC_004507</name>
</gene>
<dbReference type="InterPro" id="IPR051948">
    <property type="entry name" value="Hsp70_co-chaperone_J-domain"/>
</dbReference>
<dbReference type="PROSITE" id="PS50076">
    <property type="entry name" value="DNAJ_2"/>
    <property type="match status" value="1"/>
</dbReference>
<dbReference type="InterPro" id="IPR001623">
    <property type="entry name" value="DnaJ_domain"/>
</dbReference>